<name>A0A1L7RT96_9ACTO</name>
<accession>A0A1L7RT96</accession>
<reference evidence="2" key="1">
    <citation type="submission" date="2014-07" db="EMBL/GenBank/DDBJ databases">
        <authorList>
            <person name="Zhang J.E."/>
            <person name="Yang H."/>
            <person name="Guo J."/>
            <person name="Deng Z."/>
            <person name="Luo H."/>
            <person name="Luo M."/>
            <person name="Zhao B."/>
        </authorList>
    </citation>
    <scope>NUCLEOTIDE SEQUENCE</scope>
    <source>
        <strain evidence="2">AM4</strain>
    </source>
</reference>
<feature type="region of interest" description="Disordered" evidence="1">
    <location>
        <begin position="119"/>
        <end position="142"/>
    </location>
</feature>
<protein>
    <submittedName>
        <fullName evidence="2">Uncharacterized protein</fullName>
    </submittedName>
</protein>
<evidence type="ECO:0000256" key="1">
    <source>
        <dbReference type="SAM" id="MobiDB-lite"/>
    </source>
</evidence>
<organism evidence="2">
    <name type="scientific">Actinomyces succiniciruminis</name>
    <dbReference type="NCBI Taxonomy" id="1522002"/>
    <lineage>
        <taxon>Bacteria</taxon>
        <taxon>Bacillati</taxon>
        <taxon>Actinomycetota</taxon>
        <taxon>Actinomycetes</taxon>
        <taxon>Actinomycetales</taxon>
        <taxon>Actinomycetaceae</taxon>
        <taxon>Actinomyces</taxon>
    </lineage>
</organism>
<dbReference type="EMBL" id="LK995540">
    <property type="protein sequence ID" value="CED92453.1"/>
    <property type="molecule type" value="Genomic_DNA"/>
</dbReference>
<feature type="compositionally biased region" description="Basic and acidic residues" evidence="1">
    <location>
        <begin position="123"/>
        <end position="142"/>
    </location>
</feature>
<gene>
    <name evidence="2" type="ORF">AAM4_2621</name>
</gene>
<proteinExistence type="predicted"/>
<evidence type="ECO:0000313" key="2">
    <source>
        <dbReference type="EMBL" id="CED92453.1"/>
    </source>
</evidence>
<sequence>MKRKVSTLGFDIEDISAVPEVDGAVPLTPIYVVNGTSVTDPWSGHALERADGSTAGLLRLATRAGRPIDVKANGDWVRVWPDGTILPVREPAALARRKALRKQRWREVRRQRAKARMTALGRSVRDKVLRRRNDDDDAVERE</sequence>
<dbReference type="AlphaFoldDB" id="A0A1L7RT96"/>